<dbReference type="AlphaFoldDB" id="A0A4P9WJC9"/>
<feature type="binding site" evidence="6">
    <location>
        <position position="299"/>
    </location>
    <ligand>
        <name>S-adenosyl-L-methionine</name>
        <dbReference type="ChEBI" id="CHEBI:59789"/>
    </ligand>
</feature>
<feature type="active site" description="Nucleophile" evidence="6">
    <location>
        <position position="362"/>
    </location>
</feature>
<dbReference type="Gene3D" id="3.30.70.1170">
    <property type="entry name" value="Sun protein, domain 3"/>
    <property type="match status" value="1"/>
</dbReference>
<dbReference type="Pfam" id="PF01189">
    <property type="entry name" value="Methyltr_RsmB-F"/>
    <property type="match status" value="1"/>
</dbReference>
<feature type="compositionally biased region" description="Basic residues" evidence="7">
    <location>
        <begin position="482"/>
        <end position="497"/>
    </location>
</feature>
<reference evidence="11" key="1">
    <citation type="journal article" date="2018" name="Nat. Microbiol.">
        <title>Leveraging single-cell genomics to expand the fungal tree of life.</title>
        <authorList>
            <person name="Ahrendt S.R."/>
            <person name="Quandt C.A."/>
            <person name="Ciobanu D."/>
            <person name="Clum A."/>
            <person name="Salamov A."/>
            <person name="Andreopoulos B."/>
            <person name="Cheng J.F."/>
            <person name="Woyke T."/>
            <person name="Pelin A."/>
            <person name="Henrissat B."/>
            <person name="Reynolds N.K."/>
            <person name="Benny G.L."/>
            <person name="Smith M.E."/>
            <person name="James T.Y."/>
            <person name="Grigoriev I.V."/>
        </authorList>
    </citation>
    <scope>NUCLEOTIDE SEQUENCE [LARGE SCALE GENOMIC DNA]</scope>
</reference>
<comment type="similarity">
    <text evidence="6">Belongs to the class I-like SAM-binding methyltransferase superfamily. RsmB/NOP family.</text>
</comment>
<keyword evidence="8" id="KW-0472">Membrane</keyword>
<keyword evidence="4 6" id="KW-0694">RNA-binding</keyword>
<sequence>MSFYKKAGEILKKLELRKGTIKSLILAEDVPATDKKRMLALVCESLKYKEVIEDIVRNAQVSIKQVPPSVLVVLVYDLLFGRGIGAGGTFKPLVMKHKTRLQAELAKIKIKRKVKDNTNLIPEHIRNAVVLPRYVRVNTLKASVDNVIAEFVKNGFALEKAKPSSGLLRSNTLCQDEHIPEILLLPSNIDLHDNKLLENGSIIIQDKASCFPAFVLNPPKGCEVIDACAAPGNKTSHLSAIMQNTGKIRAFDMDKRRLQTLIKLSGRAGCKNIEPILGSFLDADPTDPQFKNVEYILLDPSCSGSGIVGRMDHLLVTTADLESEEVEEADSARVASLAEFQKTVLLHAFRFPAVKRVVYSTCSKHREENEDVVAAVLAAQSDFGLASEVFPTWERRGLQIVEGGKLHLTSLFILFYLARIIVHAFYFLLSAHNLIRTDPSQDHVIGFFVALFERKPARLAAAAPAGTKRKPDSQLETEVAPLKKKKKGKKTKKKKKSAASLQDQEHGALEIDDGGSGDSGDDAE</sequence>
<accession>A0A4P9WJC9</accession>
<feature type="binding site" evidence="6">
    <location>
        <begin position="228"/>
        <end position="234"/>
    </location>
    <ligand>
        <name>S-adenosyl-L-methionine</name>
        <dbReference type="ChEBI" id="CHEBI:59789"/>
    </ligand>
</feature>
<proteinExistence type="inferred from homology"/>
<dbReference type="GO" id="GO:0008173">
    <property type="term" value="F:RNA methyltransferase activity"/>
    <property type="evidence" value="ECO:0007669"/>
    <property type="project" value="InterPro"/>
</dbReference>
<evidence type="ECO:0000256" key="1">
    <source>
        <dbReference type="ARBA" id="ARBA00022603"/>
    </source>
</evidence>
<evidence type="ECO:0000313" key="11">
    <source>
        <dbReference type="Proteomes" id="UP000269721"/>
    </source>
</evidence>
<evidence type="ECO:0000256" key="4">
    <source>
        <dbReference type="ARBA" id="ARBA00022884"/>
    </source>
</evidence>
<evidence type="ECO:0000256" key="6">
    <source>
        <dbReference type="PROSITE-ProRule" id="PRU01023"/>
    </source>
</evidence>
<keyword evidence="2 6" id="KW-0808">Transferase</keyword>
<dbReference type="PANTHER" id="PTHR22807">
    <property type="entry name" value="NOP2 YEAST -RELATED NOL1/NOP2/FMU SUN DOMAIN-CONTAINING"/>
    <property type="match status" value="1"/>
</dbReference>
<evidence type="ECO:0000256" key="3">
    <source>
        <dbReference type="ARBA" id="ARBA00022691"/>
    </source>
</evidence>
<feature type="region of interest" description="Disordered" evidence="7">
    <location>
        <begin position="462"/>
        <end position="524"/>
    </location>
</feature>
<evidence type="ECO:0000313" key="10">
    <source>
        <dbReference type="EMBL" id="RKO92155.1"/>
    </source>
</evidence>
<dbReference type="GO" id="GO:0070475">
    <property type="term" value="P:rRNA base methylation"/>
    <property type="evidence" value="ECO:0007669"/>
    <property type="project" value="TreeGrafter"/>
</dbReference>
<comment type="caution">
    <text evidence="6">Lacks conserved residue(s) required for the propagation of feature annotation.</text>
</comment>
<organism evidence="10 11">
    <name type="scientific">Blyttiomyces helicus</name>
    <dbReference type="NCBI Taxonomy" id="388810"/>
    <lineage>
        <taxon>Eukaryota</taxon>
        <taxon>Fungi</taxon>
        <taxon>Fungi incertae sedis</taxon>
        <taxon>Chytridiomycota</taxon>
        <taxon>Chytridiomycota incertae sedis</taxon>
        <taxon>Chytridiomycetes</taxon>
        <taxon>Chytridiomycetes incertae sedis</taxon>
        <taxon>Blyttiomyces</taxon>
    </lineage>
</organism>
<evidence type="ECO:0000256" key="2">
    <source>
        <dbReference type="ARBA" id="ARBA00022679"/>
    </source>
</evidence>
<dbReference type="InterPro" id="IPR023267">
    <property type="entry name" value="RCMT"/>
</dbReference>
<dbReference type="CDD" id="cd02440">
    <property type="entry name" value="AdoMet_MTases"/>
    <property type="match status" value="1"/>
</dbReference>
<dbReference type="PROSITE" id="PS51686">
    <property type="entry name" value="SAM_MT_RSMB_NOP"/>
    <property type="match status" value="1"/>
</dbReference>
<evidence type="ECO:0000256" key="5">
    <source>
        <dbReference type="ARBA" id="ARBA00053002"/>
    </source>
</evidence>
<keyword evidence="8" id="KW-0812">Transmembrane</keyword>
<dbReference type="OrthoDB" id="435282at2759"/>
<keyword evidence="3 6" id="KW-0949">S-adenosyl-L-methionine</keyword>
<dbReference type="Gene3D" id="3.40.50.150">
    <property type="entry name" value="Vaccinia Virus protein VP39"/>
    <property type="match status" value="1"/>
</dbReference>
<protein>
    <submittedName>
        <fullName evidence="10">S-adenosyl-L-methionine-dependent methyltransferase</fullName>
    </submittedName>
</protein>
<gene>
    <name evidence="10" type="ORF">BDK51DRAFT_16619</name>
</gene>
<evidence type="ECO:0000256" key="8">
    <source>
        <dbReference type="SAM" id="Phobius"/>
    </source>
</evidence>
<dbReference type="InterPro" id="IPR001678">
    <property type="entry name" value="MeTrfase_RsmB-F_NOP2_dom"/>
</dbReference>
<evidence type="ECO:0000259" key="9">
    <source>
        <dbReference type="PROSITE" id="PS51686"/>
    </source>
</evidence>
<dbReference type="Pfam" id="PF21148">
    <property type="entry name" value="NSUN5_fdxn-like"/>
    <property type="match status" value="1"/>
</dbReference>
<dbReference type="InterPro" id="IPR049561">
    <property type="entry name" value="NSUN5_7_fdxn-like"/>
</dbReference>
<dbReference type="EMBL" id="KZ994752">
    <property type="protein sequence ID" value="RKO92155.1"/>
    <property type="molecule type" value="Genomic_DNA"/>
</dbReference>
<keyword evidence="11" id="KW-1185">Reference proteome</keyword>
<dbReference type="PRINTS" id="PR02008">
    <property type="entry name" value="RCMTFAMILY"/>
</dbReference>
<evidence type="ECO:0000256" key="7">
    <source>
        <dbReference type="SAM" id="MobiDB-lite"/>
    </source>
</evidence>
<dbReference type="SUPFAM" id="SSF53335">
    <property type="entry name" value="S-adenosyl-L-methionine-dependent methyltransferases"/>
    <property type="match status" value="1"/>
</dbReference>
<dbReference type="GO" id="GO:0003723">
    <property type="term" value="F:RNA binding"/>
    <property type="evidence" value="ECO:0007669"/>
    <property type="project" value="UniProtKB-UniRule"/>
</dbReference>
<keyword evidence="1 6" id="KW-0489">Methyltransferase</keyword>
<feature type="transmembrane region" description="Helical" evidence="8">
    <location>
        <begin position="406"/>
        <end position="429"/>
    </location>
</feature>
<feature type="compositionally biased region" description="Acidic residues" evidence="7">
    <location>
        <begin position="510"/>
        <end position="524"/>
    </location>
</feature>
<comment type="catalytic activity">
    <reaction evidence="5">
        <text>a cytidine in 25S rRNA + S-adenosyl-L-methionine = a 5-methylcytidine in 25S rRNA + S-adenosyl-L-homocysteine + H(+)</text>
        <dbReference type="Rhea" id="RHEA:47780"/>
        <dbReference type="Rhea" id="RHEA-COMP:11911"/>
        <dbReference type="Rhea" id="RHEA-COMP:11912"/>
        <dbReference type="ChEBI" id="CHEBI:15378"/>
        <dbReference type="ChEBI" id="CHEBI:57856"/>
        <dbReference type="ChEBI" id="CHEBI:59789"/>
        <dbReference type="ChEBI" id="CHEBI:74483"/>
        <dbReference type="ChEBI" id="CHEBI:82748"/>
    </reaction>
</comment>
<feature type="domain" description="SAM-dependent MTase RsmB/NOP-type" evidence="9">
    <location>
        <begin position="123"/>
        <end position="455"/>
    </location>
</feature>
<dbReference type="Pfam" id="PF21153">
    <property type="entry name" value="NSUN5_N"/>
    <property type="match status" value="1"/>
</dbReference>
<name>A0A4P9WJC9_9FUNG</name>
<dbReference type="InterPro" id="IPR049560">
    <property type="entry name" value="MeTrfase_RsmB-F_NOP2_cat"/>
</dbReference>
<dbReference type="InterPro" id="IPR048889">
    <property type="entry name" value="NSUN5_RCM1_N"/>
</dbReference>
<dbReference type="PANTHER" id="PTHR22807:SF4">
    <property type="entry name" value="28S RRNA (CYTOSINE-C(5))-METHYLTRANSFERASE"/>
    <property type="match status" value="1"/>
</dbReference>
<dbReference type="Proteomes" id="UP000269721">
    <property type="component" value="Unassembled WGS sequence"/>
</dbReference>
<keyword evidence="8" id="KW-1133">Transmembrane helix</keyword>
<dbReference type="FunFam" id="3.40.50.150:FF:000164">
    <property type="entry name" value="Methyltransferase NSUN5, putative"/>
    <property type="match status" value="1"/>
</dbReference>
<dbReference type="InterPro" id="IPR029063">
    <property type="entry name" value="SAM-dependent_MTases_sf"/>
</dbReference>
<feature type="binding site" evidence="6">
    <location>
        <position position="252"/>
    </location>
    <ligand>
        <name>S-adenosyl-L-methionine</name>
        <dbReference type="ChEBI" id="CHEBI:59789"/>
    </ligand>
</feature>
<dbReference type="GO" id="GO:0005730">
    <property type="term" value="C:nucleolus"/>
    <property type="evidence" value="ECO:0007669"/>
    <property type="project" value="TreeGrafter"/>
</dbReference>